<proteinExistence type="predicted"/>
<dbReference type="KEGG" id="esa:ESA_pESA3p05467"/>
<evidence type="ECO:0000313" key="2">
    <source>
        <dbReference type="Proteomes" id="UP000000260"/>
    </source>
</evidence>
<geneLocation type="plasmid" evidence="1 2">
    <name>pESA3</name>
</geneLocation>
<dbReference type="AlphaFoldDB" id="A7MRH7"/>
<dbReference type="HOGENOM" id="CLU_2971807_0_0_6"/>
<accession>A7MRH7</accession>
<organism evidence="1 2">
    <name type="scientific">Cronobacter sakazakii (strain ATCC BAA-894)</name>
    <name type="common">Enterobacter sakazakii</name>
    <dbReference type="NCBI Taxonomy" id="290339"/>
    <lineage>
        <taxon>Bacteria</taxon>
        <taxon>Pseudomonadati</taxon>
        <taxon>Pseudomonadota</taxon>
        <taxon>Gammaproteobacteria</taxon>
        <taxon>Enterobacterales</taxon>
        <taxon>Enterobacteriaceae</taxon>
        <taxon>Cronobacter</taxon>
    </lineage>
</organism>
<reference evidence="2" key="1">
    <citation type="journal article" date="2010" name="PLoS ONE">
        <title>Genome sequence of Cronobacter sakazakii BAA-894 and comparative genomic hybridization analysis with other Cronobacter species.</title>
        <authorList>
            <person name="Kucerova E."/>
            <person name="Clifton S.W."/>
            <person name="Xia X.Q."/>
            <person name="Long F."/>
            <person name="Porwollik S."/>
            <person name="Fulton L."/>
            <person name="Fronick C."/>
            <person name="Minx P."/>
            <person name="Kyung K."/>
            <person name="Warren W."/>
            <person name="Fulton R."/>
            <person name="Feng D."/>
            <person name="Wollam A."/>
            <person name="Shah N."/>
            <person name="Bhonagiri V."/>
            <person name="Nash W.E."/>
            <person name="Hallsworth-Pepin K."/>
            <person name="Wilson R.K."/>
            <person name="McClelland M."/>
            <person name="Forsythe S.J."/>
        </authorList>
    </citation>
    <scope>NUCLEOTIDE SEQUENCE [LARGE SCALE GENOMIC DNA]</scope>
    <source>
        <strain evidence="2">ATCC BAA-894</strain>
    </source>
</reference>
<keyword evidence="2" id="KW-1185">Reference proteome</keyword>
<protein>
    <submittedName>
        <fullName evidence="1">Uncharacterized protein</fullName>
    </submittedName>
</protein>
<gene>
    <name evidence="1" type="ordered locus">ESA_pESA3p05467</name>
</gene>
<name>A7MRH7_CROS8</name>
<keyword evidence="1" id="KW-0614">Plasmid</keyword>
<evidence type="ECO:0000313" key="1">
    <source>
        <dbReference type="EMBL" id="ABU79664.1"/>
    </source>
</evidence>
<dbReference type="EMBL" id="CP000785">
    <property type="protein sequence ID" value="ABU79664.1"/>
    <property type="molecule type" value="Genomic_DNA"/>
</dbReference>
<sequence>MAARLAISLITVFLILNVLSGSLLCRIHISPAGEASFLHHFTLQQHSVMEKAHDSRFI</sequence>
<dbReference type="Proteomes" id="UP000000260">
    <property type="component" value="Plasmid pESA3"/>
</dbReference>